<keyword evidence="6" id="KW-0411">Iron-sulfur</keyword>
<keyword evidence="3" id="KW-0949">S-adenosyl-L-methionine</keyword>
<dbReference type="SUPFAM" id="SSF102114">
    <property type="entry name" value="Radical SAM enzymes"/>
    <property type="match status" value="1"/>
</dbReference>
<dbReference type="Pfam" id="PF13186">
    <property type="entry name" value="SPASM"/>
    <property type="match status" value="1"/>
</dbReference>
<dbReference type="GO" id="GO:0003824">
    <property type="term" value="F:catalytic activity"/>
    <property type="evidence" value="ECO:0007669"/>
    <property type="project" value="InterPro"/>
</dbReference>
<keyword evidence="5" id="KW-0408">Iron</keyword>
<dbReference type="PANTHER" id="PTHR43787:SF10">
    <property type="entry name" value="COFACTOR MODIFYING PROTEIN"/>
    <property type="match status" value="1"/>
</dbReference>
<evidence type="ECO:0000256" key="6">
    <source>
        <dbReference type="ARBA" id="ARBA00023014"/>
    </source>
</evidence>
<keyword evidence="2" id="KW-0004">4Fe-4S</keyword>
<evidence type="ECO:0000313" key="9">
    <source>
        <dbReference type="Proteomes" id="UP000254841"/>
    </source>
</evidence>
<evidence type="ECO:0000256" key="4">
    <source>
        <dbReference type="ARBA" id="ARBA00022723"/>
    </source>
</evidence>
<reference evidence="8 9" key="1">
    <citation type="submission" date="2018-06" db="EMBL/GenBank/DDBJ databases">
        <authorList>
            <consortium name="Pathogen Informatics"/>
            <person name="Doyle S."/>
        </authorList>
    </citation>
    <scope>NUCLEOTIDE SEQUENCE [LARGE SCALE GENOMIC DNA]</scope>
    <source>
        <strain evidence="8 9">NCTC12410</strain>
    </source>
</reference>
<dbReference type="Gene3D" id="3.20.20.70">
    <property type="entry name" value="Aldolase class I"/>
    <property type="match status" value="1"/>
</dbReference>
<dbReference type="InterPro" id="IPR013785">
    <property type="entry name" value="Aldolase_TIM"/>
</dbReference>
<feature type="domain" description="4Fe4S-binding SPASM" evidence="7">
    <location>
        <begin position="231"/>
        <end position="296"/>
    </location>
</feature>
<dbReference type="RefSeq" id="WP_115011746.1">
    <property type="nucleotide sequence ID" value="NZ_UGHV01000001.1"/>
</dbReference>
<dbReference type="InterPro" id="IPR058240">
    <property type="entry name" value="rSAM_sf"/>
</dbReference>
<evidence type="ECO:0000313" key="8">
    <source>
        <dbReference type="EMBL" id="STO97514.1"/>
    </source>
</evidence>
<dbReference type="InterPro" id="IPR007197">
    <property type="entry name" value="rSAM"/>
</dbReference>
<dbReference type="SFLD" id="SFLDS00029">
    <property type="entry name" value="Radical_SAM"/>
    <property type="match status" value="1"/>
</dbReference>
<name>A0A377J5G9_9HELI</name>
<dbReference type="CDD" id="cd01335">
    <property type="entry name" value="Radical_SAM"/>
    <property type="match status" value="1"/>
</dbReference>
<protein>
    <submittedName>
        <fullName evidence="8">Molybdenum cofactor biosynthesis enzyme /related Fe-S oxidoreductase</fullName>
    </submittedName>
</protein>
<comment type="cofactor">
    <cofactor evidence="1">
        <name>[4Fe-4S] cluster</name>
        <dbReference type="ChEBI" id="CHEBI:49883"/>
    </cofactor>
</comment>
<dbReference type="GO" id="GO:0046872">
    <property type="term" value="F:metal ion binding"/>
    <property type="evidence" value="ECO:0007669"/>
    <property type="project" value="UniProtKB-KW"/>
</dbReference>
<dbReference type="Proteomes" id="UP000254841">
    <property type="component" value="Unassembled WGS sequence"/>
</dbReference>
<gene>
    <name evidence="8" type="ORF">NCTC12410_01345</name>
</gene>
<dbReference type="InterPro" id="IPR023885">
    <property type="entry name" value="4Fe4S-binding_SPASM_dom"/>
</dbReference>
<evidence type="ECO:0000256" key="3">
    <source>
        <dbReference type="ARBA" id="ARBA00022691"/>
    </source>
</evidence>
<accession>A0A377J5G9</accession>
<keyword evidence="4" id="KW-0479">Metal-binding</keyword>
<evidence type="ECO:0000256" key="5">
    <source>
        <dbReference type="ARBA" id="ARBA00023004"/>
    </source>
</evidence>
<dbReference type="EMBL" id="UGHV01000001">
    <property type="protein sequence ID" value="STO97514.1"/>
    <property type="molecule type" value="Genomic_DNA"/>
</dbReference>
<dbReference type="OrthoDB" id="9805809at2"/>
<evidence type="ECO:0000256" key="1">
    <source>
        <dbReference type="ARBA" id="ARBA00001966"/>
    </source>
</evidence>
<organism evidence="8 9">
    <name type="scientific">Helicobacter canis</name>
    <dbReference type="NCBI Taxonomy" id="29419"/>
    <lineage>
        <taxon>Bacteria</taxon>
        <taxon>Pseudomonadati</taxon>
        <taxon>Campylobacterota</taxon>
        <taxon>Epsilonproteobacteria</taxon>
        <taxon>Campylobacterales</taxon>
        <taxon>Helicobacteraceae</taxon>
        <taxon>Helicobacter</taxon>
    </lineage>
</organism>
<evidence type="ECO:0000259" key="7">
    <source>
        <dbReference type="Pfam" id="PF13186"/>
    </source>
</evidence>
<dbReference type="CDD" id="cd21122">
    <property type="entry name" value="SPASM_rSAM"/>
    <property type="match status" value="1"/>
</dbReference>
<evidence type="ECO:0000256" key="2">
    <source>
        <dbReference type="ARBA" id="ARBA00022485"/>
    </source>
</evidence>
<dbReference type="GO" id="GO:0051539">
    <property type="term" value="F:4 iron, 4 sulfur cluster binding"/>
    <property type="evidence" value="ECO:0007669"/>
    <property type="project" value="UniProtKB-KW"/>
</dbReference>
<proteinExistence type="predicted"/>
<dbReference type="AlphaFoldDB" id="A0A377J5G9"/>
<sequence>MKKIYIELSDICHLVCSFCPAPKGVRGIMPLEAFAHALDSALMLTKRIALHILGDPCALPNLADYLALAHSKGAEIELVTSGAFCHKHRPQTLLSPPIYQLSISLEAGIDNAIANYATKLAPLLAYHLQHPSCFLNLRIQDINLYQRPQMLCDLLRQILPESIFTLTHNAHHQTYHQAYHQKFCHALSRNDIYTLFDEKGRIRLWSKAFLIIKPHFTWAGFATMPQKHKSCHALKEQIGILSDGTIVPCCMDTQGAINLGNITTTSLQEALHSPRAVAMKNGFKTQRAVESLCQHCGFVG</sequence>
<dbReference type="PANTHER" id="PTHR43787">
    <property type="entry name" value="FEMO COFACTOR BIOSYNTHESIS PROTEIN NIFB-RELATED"/>
    <property type="match status" value="1"/>
</dbReference>